<dbReference type="Pfam" id="PF13476">
    <property type="entry name" value="AAA_23"/>
    <property type="match status" value="1"/>
</dbReference>
<dbReference type="SUPFAM" id="SSF52540">
    <property type="entry name" value="P-loop containing nucleoside triphosphate hydrolases"/>
    <property type="match status" value="2"/>
</dbReference>
<dbReference type="GO" id="GO:0006302">
    <property type="term" value="P:double-strand break repair"/>
    <property type="evidence" value="ECO:0007669"/>
    <property type="project" value="InterPro"/>
</dbReference>
<evidence type="ECO:0000256" key="1">
    <source>
        <dbReference type="ARBA" id="ARBA00006930"/>
    </source>
</evidence>
<dbReference type="InterPro" id="IPR038729">
    <property type="entry name" value="Rad50/SbcC_AAA"/>
</dbReference>
<dbReference type="AlphaFoldDB" id="M8DVG6"/>
<feature type="domain" description="Rad50/SbcC-type AAA" evidence="5">
    <location>
        <begin position="6"/>
        <end position="231"/>
    </location>
</feature>
<protein>
    <recommendedName>
        <fullName evidence="3">Nuclease SbcCD subunit C</fullName>
    </recommendedName>
</protein>
<evidence type="ECO:0000313" key="7">
    <source>
        <dbReference type="Proteomes" id="UP000012085"/>
    </source>
</evidence>
<evidence type="ECO:0000313" key="6">
    <source>
        <dbReference type="EMBL" id="EMT44769.1"/>
    </source>
</evidence>
<feature type="coiled-coil region" evidence="4">
    <location>
        <begin position="407"/>
        <end position="434"/>
    </location>
</feature>
<proteinExistence type="inferred from homology"/>
<accession>M8DVG6</accession>
<evidence type="ECO:0000256" key="3">
    <source>
        <dbReference type="ARBA" id="ARBA00013368"/>
    </source>
</evidence>
<reference evidence="6 7" key="1">
    <citation type="submission" date="2013-03" db="EMBL/GenBank/DDBJ databases">
        <title>Assembly of a new bacterial strain Anoxybacillus flavithermus AK1.</title>
        <authorList>
            <person name="Rajan I."/>
            <person name="PoliReddy D."/>
            <person name="Sugumar T."/>
            <person name="Rathinam K."/>
            <person name="Alqarawi S."/>
            <person name="Khalil A.B."/>
            <person name="Sivakumar N."/>
        </authorList>
    </citation>
    <scope>NUCLEOTIDE SEQUENCE [LARGE SCALE GENOMIC DNA]</scope>
    <source>
        <strain evidence="6 7">AK1</strain>
    </source>
</reference>
<reference evidence="6 7" key="2">
    <citation type="journal article" date="2015" name="Genome Announc.">
        <title>Genome Sequence of Anoxybacillus flavithermus Strain AK1, a Thermophile Isolated from a Hot Spring in Saudi Arabia.</title>
        <authorList>
            <person name="Khalil A."/>
            <person name="Sivakumar N."/>
            <person name="Qarawi S."/>
        </authorList>
    </citation>
    <scope>NUCLEOTIDE SEQUENCE [LARGE SCALE GENOMIC DNA]</scope>
    <source>
        <strain evidence="6 7">AK1</strain>
    </source>
</reference>
<dbReference type="EMBL" id="APCD01000043">
    <property type="protein sequence ID" value="EMT44769.1"/>
    <property type="molecule type" value="Genomic_DNA"/>
</dbReference>
<evidence type="ECO:0000256" key="2">
    <source>
        <dbReference type="ARBA" id="ARBA00011322"/>
    </source>
</evidence>
<feature type="coiled-coil region" evidence="4">
    <location>
        <begin position="210"/>
        <end position="265"/>
    </location>
</feature>
<dbReference type="PANTHER" id="PTHR32114:SF2">
    <property type="entry name" value="ABC TRANSPORTER ABCH.3"/>
    <property type="match status" value="1"/>
</dbReference>
<evidence type="ECO:0000256" key="4">
    <source>
        <dbReference type="SAM" id="Coils"/>
    </source>
</evidence>
<organism evidence="6 7">
    <name type="scientific">Anoxybacillus flavithermus AK1</name>
    <dbReference type="NCBI Taxonomy" id="1297581"/>
    <lineage>
        <taxon>Bacteria</taxon>
        <taxon>Bacillati</taxon>
        <taxon>Bacillota</taxon>
        <taxon>Bacilli</taxon>
        <taxon>Bacillales</taxon>
        <taxon>Anoxybacillaceae</taxon>
        <taxon>Anoxybacillus</taxon>
    </lineage>
</organism>
<dbReference type="PATRIC" id="fig|1297581.3.peg.2741"/>
<comment type="subunit">
    <text evidence="2">Heterodimer of SbcC and SbcD.</text>
</comment>
<comment type="caution">
    <text evidence="6">The sequence shown here is derived from an EMBL/GenBank/DDBJ whole genome shotgun (WGS) entry which is preliminary data.</text>
</comment>
<comment type="similarity">
    <text evidence="1">Belongs to the SMC family. SbcC subfamily.</text>
</comment>
<dbReference type="InterPro" id="IPR027417">
    <property type="entry name" value="P-loop_NTPase"/>
</dbReference>
<dbReference type="PANTHER" id="PTHR32114">
    <property type="entry name" value="ABC TRANSPORTER ABCH.3"/>
    <property type="match status" value="1"/>
</dbReference>
<dbReference type="Gene3D" id="3.40.50.300">
    <property type="entry name" value="P-loop containing nucleotide triphosphate hydrolases"/>
    <property type="match status" value="2"/>
</dbReference>
<dbReference type="InterPro" id="IPR017599">
    <property type="entry name" value="DNA_S_DndD"/>
</dbReference>
<sequence>MIFEYIKFKNYRPYYGEQVLSFRDRDKSPNRLSIHKKNIILIGGLNGHGKTSLINSIFICFYGRRKFKQKEYDELMRNAVNKKYLAEGGKEGSVELAFTDETGSYAIEVTFRHDELKETRRVYELNNQLQKVREIATTEQAFYDFIDQRIPMDVSQFFIFDAEKIRDLVGDQDRDETVRAIQKIVSLELYKQLLKDLDSISRDLTNDLRKQVKDSDIEALLDRLEKINEELDRLEEEHKQIEEKLSTLNEEEVQLQRERRQMISQSSATKQQLNRWIGEYEQKLRQYKDFFNKFKEKDLQQLILLPAIRTLKQNIRREKEYLEAKYREELKFTDYDNFIVKLLETETEPPLTESQKIQIKVRGREVWAKLNNIKQNVLKEQIEIIHDLSNKDYQVLINYPEAKLRDIKPLIEDMQKAEEMLRKYQSQLEDAPDEIDTSEIDKQIKECNQQLGELRAKRKQLFVLIQKLRGERANIQHEITDKERVKNELGPIEKKIDFITRIRNATQEFIDQVTLLKAKQLKQAVEAIIEQMFRKNEFGEVKFHPEKFTLTIYNQEGREIDLMSRSEGEKQLIALAMIWALTKVSGSQIPFVIDTPLARLDSIHRSNLVHHYFTKLSDQVVILSTDTEITQDFYEELAPFIEKSYLLTFDEQEKYTKIEEGYFFEKVTNPWQL</sequence>
<name>M8DVG6_9BACL</name>
<dbReference type="NCBIfam" id="TIGR03185">
    <property type="entry name" value="DNA_S_dndD"/>
    <property type="match status" value="1"/>
</dbReference>
<dbReference type="GO" id="GO:0016887">
    <property type="term" value="F:ATP hydrolysis activity"/>
    <property type="evidence" value="ECO:0007669"/>
    <property type="project" value="InterPro"/>
</dbReference>
<keyword evidence="4" id="KW-0175">Coiled coil</keyword>
<evidence type="ECO:0000259" key="5">
    <source>
        <dbReference type="Pfam" id="PF13476"/>
    </source>
</evidence>
<dbReference type="Proteomes" id="UP000012085">
    <property type="component" value="Unassembled WGS sequence"/>
</dbReference>
<gene>
    <name evidence="6" type="ORF">H919_13660</name>
</gene>